<dbReference type="Pfam" id="PF01128">
    <property type="entry name" value="IspD"/>
    <property type="match status" value="1"/>
</dbReference>
<dbReference type="EC" id="2.7.7.60" evidence="7"/>
<evidence type="ECO:0000256" key="5">
    <source>
        <dbReference type="ARBA" id="ARBA00022695"/>
    </source>
</evidence>
<dbReference type="PROSITE" id="PS01295">
    <property type="entry name" value="ISPD"/>
    <property type="match status" value="1"/>
</dbReference>
<dbReference type="InterPro" id="IPR029044">
    <property type="entry name" value="Nucleotide-diphossugar_trans"/>
</dbReference>
<dbReference type="CDD" id="cd02516">
    <property type="entry name" value="CDP-ME_synthetase"/>
    <property type="match status" value="1"/>
</dbReference>
<keyword evidence="5 7" id="KW-0548">Nucleotidyltransferase</keyword>
<comment type="catalytic activity">
    <reaction evidence="1 7">
        <text>2-C-methyl-D-erythritol 4-phosphate + CTP + H(+) = 4-CDP-2-C-methyl-D-erythritol + diphosphate</text>
        <dbReference type="Rhea" id="RHEA:13429"/>
        <dbReference type="ChEBI" id="CHEBI:15378"/>
        <dbReference type="ChEBI" id="CHEBI:33019"/>
        <dbReference type="ChEBI" id="CHEBI:37563"/>
        <dbReference type="ChEBI" id="CHEBI:57823"/>
        <dbReference type="ChEBI" id="CHEBI:58262"/>
        <dbReference type="EC" id="2.7.7.60"/>
    </reaction>
</comment>
<dbReference type="SUPFAM" id="SSF53448">
    <property type="entry name" value="Nucleotide-diphospho-sugar transferases"/>
    <property type="match status" value="1"/>
</dbReference>
<dbReference type="PANTHER" id="PTHR32125:SF4">
    <property type="entry name" value="2-C-METHYL-D-ERYTHRITOL 4-PHOSPHATE CYTIDYLYLTRANSFERASE, CHLOROPLASTIC"/>
    <property type="match status" value="1"/>
</dbReference>
<dbReference type="EMBL" id="JACJKY010000001">
    <property type="protein sequence ID" value="MBM6919616.1"/>
    <property type="molecule type" value="Genomic_DNA"/>
</dbReference>
<feature type="site" description="Positions MEP for the nucleophilic attack" evidence="7">
    <location>
        <position position="212"/>
    </location>
</feature>
<name>A0A939BD89_9FIRM</name>
<dbReference type="NCBIfam" id="TIGR00453">
    <property type="entry name" value="ispD"/>
    <property type="match status" value="1"/>
</dbReference>
<dbReference type="InterPro" id="IPR018294">
    <property type="entry name" value="ISPD_synthase_CS"/>
</dbReference>
<dbReference type="HAMAP" id="MF_00108">
    <property type="entry name" value="IspD"/>
    <property type="match status" value="1"/>
</dbReference>
<evidence type="ECO:0000256" key="7">
    <source>
        <dbReference type="HAMAP-Rule" id="MF_00108"/>
    </source>
</evidence>
<dbReference type="GO" id="GO:0050518">
    <property type="term" value="F:2-C-methyl-D-erythritol 4-phosphate cytidylyltransferase activity"/>
    <property type="evidence" value="ECO:0007669"/>
    <property type="project" value="UniProtKB-UniRule"/>
</dbReference>
<feature type="site" description="Transition state stabilizer" evidence="7">
    <location>
        <position position="22"/>
    </location>
</feature>
<protein>
    <recommendedName>
        <fullName evidence="7">2-C-methyl-D-erythritol 4-phosphate cytidylyltransferase</fullName>
        <ecNumber evidence="7">2.7.7.60</ecNumber>
    </recommendedName>
    <alternativeName>
        <fullName evidence="7">4-diphosphocytidyl-2C-methyl-D-erythritol synthase</fullName>
    </alternativeName>
    <alternativeName>
        <fullName evidence="7">MEP cytidylyltransferase</fullName>
        <shortName evidence="7">MCT</shortName>
    </alternativeName>
</protein>
<dbReference type="GO" id="GO:0019288">
    <property type="term" value="P:isopentenyl diphosphate biosynthetic process, methylerythritol 4-phosphate pathway"/>
    <property type="evidence" value="ECO:0007669"/>
    <property type="project" value="UniProtKB-UniRule"/>
</dbReference>
<dbReference type="PANTHER" id="PTHR32125">
    <property type="entry name" value="2-C-METHYL-D-ERYTHRITOL 4-PHOSPHATE CYTIDYLYLTRANSFERASE, CHLOROPLASTIC"/>
    <property type="match status" value="1"/>
</dbReference>
<dbReference type="FunFam" id="3.90.550.10:FF:000003">
    <property type="entry name" value="2-C-methyl-D-erythritol 4-phosphate cytidylyltransferase"/>
    <property type="match status" value="1"/>
</dbReference>
<keyword evidence="4 7" id="KW-0808">Transferase</keyword>
<feature type="site" description="Transition state stabilizer" evidence="7">
    <location>
        <position position="15"/>
    </location>
</feature>
<evidence type="ECO:0000256" key="1">
    <source>
        <dbReference type="ARBA" id="ARBA00001282"/>
    </source>
</evidence>
<evidence type="ECO:0000313" key="8">
    <source>
        <dbReference type="EMBL" id="MBM6919616.1"/>
    </source>
</evidence>
<comment type="caution">
    <text evidence="8">The sequence shown here is derived from an EMBL/GenBank/DDBJ whole genome shotgun (WGS) entry which is preliminary data.</text>
</comment>
<evidence type="ECO:0000256" key="2">
    <source>
        <dbReference type="ARBA" id="ARBA00004787"/>
    </source>
</evidence>
<reference evidence="8" key="1">
    <citation type="submission" date="2020-08" db="EMBL/GenBank/DDBJ databases">
        <authorList>
            <person name="Cejkova D."/>
            <person name="Kubasova T."/>
            <person name="Jahodarova E."/>
            <person name="Rychlik I."/>
        </authorList>
    </citation>
    <scope>NUCLEOTIDE SEQUENCE</scope>
    <source>
        <strain evidence="8">An559</strain>
    </source>
</reference>
<dbReference type="InterPro" id="IPR050088">
    <property type="entry name" value="IspD/TarI_cytidylyltransf_bact"/>
</dbReference>
<comment type="similarity">
    <text evidence="3 7">Belongs to the IspD/TarI cytidylyltransferase family. IspD subfamily.</text>
</comment>
<evidence type="ECO:0000256" key="6">
    <source>
        <dbReference type="ARBA" id="ARBA00023229"/>
    </source>
</evidence>
<feature type="site" description="Positions MEP for the nucleophilic attack" evidence="7">
    <location>
        <position position="157"/>
    </location>
</feature>
<evidence type="ECO:0000256" key="4">
    <source>
        <dbReference type="ARBA" id="ARBA00022679"/>
    </source>
</evidence>
<keyword evidence="9" id="KW-1185">Reference proteome</keyword>
<organism evidence="8 9">
    <name type="scientific">Merdimmobilis hominis</name>
    <dbReference type="NCBI Taxonomy" id="2897707"/>
    <lineage>
        <taxon>Bacteria</taxon>
        <taxon>Bacillati</taxon>
        <taxon>Bacillota</taxon>
        <taxon>Clostridia</taxon>
        <taxon>Eubacteriales</taxon>
        <taxon>Oscillospiraceae</taxon>
        <taxon>Merdimmobilis</taxon>
    </lineage>
</organism>
<dbReference type="Proteomes" id="UP000774750">
    <property type="component" value="Unassembled WGS sequence"/>
</dbReference>
<evidence type="ECO:0000313" key="9">
    <source>
        <dbReference type="Proteomes" id="UP000774750"/>
    </source>
</evidence>
<dbReference type="InterPro" id="IPR034683">
    <property type="entry name" value="IspD/TarI"/>
</dbReference>
<dbReference type="RefSeq" id="WP_204443529.1">
    <property type="nucleotide sequence ID" value="NZ_JACJKY010000001.1"/>
</dbReference>
<proteinExistence type="inferred from homology"/>
<dbReference type="InterPro" id="IPR001228">
    <property type="entry name" value="IspD"/>
</dbReference>
<comment type="function">
    <text evidence="7">Catalyzes the formation of 4-diphosphocytidyl-2-C-methyl-D-erythritol from CTP and 2-C-methyl-D-erythritol 4-phosphate (MEP).</text>
</comment>
<comment type="pathway">
    <text evidence="2 7">Isoprenoid biosynthesis; isopentenyl diphosphate biosynthesis via DXP pathway; isopentenyl diphosphate from 1-deoxy-D-xylulose 5-phosphate: step 2/6.</text>
</comment>
<gene>
    <name evidence="7 8" type="primary">ispD</name>
    <name evidence="8" type="ORF">H6A12_00330</name>
</gene>
<accession>A0A939BD89</accession>
<dbReference type="Gene3D" id="3.90.550.10">
    <property type="entry name" value="Spore Coat Polysaccharide Biosynthesis Protein SpsA, Chain A"/>
    <property type="match status" value="1"/>
</dbReference>
<dbReference type="AlphaFoldDB" id="A0A939BD89"/>
<reference evidence="8" key="2">
    <citation type="journal article" date="2021" name="Sci. Rep.">
        <title>The distribution of antibiotic resistance genes in chicken gut microbiota commensals.</title>
        <authorList>
            <person name="Juricova H."/>
            <person name="Matiasovicova J."/>
            <person name="Kubasova T."/>
            <person name="Cejkova D."/>
            <person name="Rychlik I."/>
        </authorList>
    </citation>
    <scope>NUCLEOTIDE SEQUENCE</scope>
    <source>
        <strain evidence="8">An559</strain>
    </source>
</reference>
<sequence>MQIDALILSGGTGTRMGADCPKQFLPLAGTCVLKRTVEAFCSHPDISRVLVVSGASFLNETNEILKTIASEKLLPTVCGGSTRQESSYLGLCALAREAAAPDYVLIHDAARPLVSKEVISRCIETVVSCGACTASIPVQDTIISSDAPPLLQTVPDRATLFAVQTPQAFAFAEILAAHRNLPADAVVTDDTSVMRLAGYPVYLTQGDKKNIKLTTPEDFWIAEAFLAHE</sequence>
<evidence type="ECO:0000256" key="3">
    <source>
        <dbReference type="ARBA" id="ARBA00009789"/>
    </source>
</evidence>
<keyword evidence="6 7" id="KW-0414">Isoprene biosynthesis</keyword>